<keyword evidence="1" id="KW-0472">Membrane</keyword>
<keyword evidence="1" id="KW-0812">Transmembrane</keyword>
<accession>C5CJD8</accession>
<gene>
    <name evidence="2" type="ordered locus">Vapar_0475</name>
</gene>
<dbReference type="EMBL" id="CP001635">
    <property type="protein sequence ID" value="ACS17138.1"/>
    <property type="molecule type" value="Genomic_DNA"/>
</dbReference>
<name>C5CJD8_VARPS</name>
<proteinExistence type="predicted"/>
<dbReference type="STRING" id="543728.Vapar_0475"/>
<feature type="transmembrane region" description="Helical" evidence="1">
    <location>
        <begin position="45"/>
        <end position="69"/>
    </location>
</feature>
<reference evidence="2" key="1">
    <citation type="submission" date="2009-06" db="EMBL/GenBank/DDBJ databases">
        <title>Complete sequence of chromosome 1 of Variovorax paradoxus S110.</title>
        <authorList>
            <consortium name="US DOE Joint Genome Institute"/>
            <person name="Lucas S."/>
            <person name="Copeland A."/>
            <person name="Lapidus A."/>
            <person name="Glavina del Rio T."/>
            <person name="Tice H."/>
            <person name="Bruce D."/>
            <person name="Goodwin L."/>
            <person name="Pitluck S."/>
            <person name="Chertkov O."/>
            <person name="Brettin T."/>
            <person name="Detter J.C."/>
            <person name="Han C."/>
            <person name="Larimer F."/>
            <person name="Land M."/>
            <person name="Hauser L."/>
            <person name="Kyrpides N."/>
            <person name="Ovchinnikova G."/>
            <person name="Orwin P."/>
            <person name="Leadbetter J.R."/>
            <person name="Spain J.C."/>
            <person name="Han J.I."/>
        </authorList>
    </citation>
    <scope>NUCLEOTIDE SEQUENCE</scope>
    <source>
        <strain evidence="2">S110</strain>
    </source>
</reference>
<dbReference type="KEGG" id="vap:Vapar_0475"/>
<organism evidence="2">
    <name type="scientific">Variovorax paradoxus (strain S110)</name>
    <dbReference type="NCBI Taxonomy" id="543728"/>
    <lineage>
        <taxon>Bacteria</taxon>
        <taxon>Pseudomonadati</taxon>
        <taxon>Pseudomonadota</taxon>
        <taxon>Betaproteobacteria</taxon>
        <taxon>Burkholderiales</taxon>
        <taxon>Comamonadaceae</taxon>
        <taxon>Variovorax</taxon>
    </lineage>
</organism>
<feature type="transmembrane region" description="Helical" evidence="1">
    <location>
        <begin position="7"/>
        <end position="25"/>
    </location>
</feature>
<evidence type="ECO:0000313" key="2">
    <source>
        <dbReference type="EMBL" id="ACS17138.1"/>
    </source>
</evidence>
<protein>
    <submittedName>
        <fullName evidence="2">Uncharacterized protein</fullName>
    </submittedName>
</protein>
<keyword evidence="1" id="KW-1133">Transmembrane helix</keyword>
<dbReference type="AlphaFoldDB" id="C5CJD8"/>
<dbReference type="OrthoDB" id="8856471at2"/>
<dbReference type="HOGENOM" id="CLU_2588739_0_0_4"/>
<sequence>MRSIARILFIVSGAIALGLVFYKLIGPVGHGYELNFARNDGDLGQAHMVALAVQFLALIAGGWLGDWAFRKWRQRQPDRP</sequence>
<evidence type="ECO:0000256" key="1">
    <source>
        <dbReference type="SAM" id="Phobius"/>
    </source>
</evidence>